<sequence>MELISENLSVANGPIYDKYKKLVIETTEKINIWNNHIKELAKDSNGNSRNPEKWESIAPIECDYFPDCDESVSWGDIITGLRDTPNNKAPGIDGVPSEIWKLVMKEKAPTSNLAKLLHKIICKIYY</sequence>
<protein>
    <recommendedName>
        <fullName evidence="3">Transposon TX1 protein</fullName>
    </recommendedName>
</protein>
<evidence type="ECO:0008006" key="3">
    <source>
        <dbReference type="Google" id="ProtNLM"/>
    </source>
</evidence>
<dbReference type="AlphaFoldDB" id="A0A1R0GTU7"/>
<dbReference type="EMBL" id="LSSL01003589">
    <property type="protein sequence ID" value="OLY80305.1"/>
    <property type="molecule type" value="Genomic_DNA"/>
</dbReference>
<keyword evidence="2" id="KW-1185">Reference proteome</keyword>
<evidence type="ECO:0000313" key="2">
    <source>
        <dbReference type="Proteomes" id="UP000187455"/>
    </source>
</evidence>
<evidence type="ECO:0000313" key="1">
    <source>
        <dbReference type="EMBL" id="OLY80305.1"/>
    </source>
</evidence>
<gene>
    <name evidence="1" type="ORF">AYI68_g5607</name>
</gene>
<dbReference type="Proteomes" id="UP000187455">
    <property type="component" value="Unassembled WGS sequence"/>
</dbReference>
<accession>A0A1R0GTU7</accession>
<name>A0A1R0GTU7_9FUNG</name>
<organism evidence="1 2">
    <name type="scientific">Smittium mucronatum</name>
    <dbReference type="NCBI Taxonomy" id="133383"/>
    <lineage>
        <taxon>Eukaryota</taxon>
        <taxon>Fungi</taxon>
        <taxon>Fungi incertae sedis</taxon>
        <taxon>Zoopagomycota</taxon>
        <taxon>Kickxellomycotina</taxon>
        <taxon>Harpellomycetes</taxon>
        <taxon>Harpellales</taxon>
        <taxon>Legeriomycetaceae</taxon>
        <taxon>Smittium</taxon>
    </lineage>
</organism>
<comment type="caution">
    <text evidence="1">The sequence shown here is derived from an EMBL/GenBank/DDBJ whole genome shotgun (WGS) entry which is preliminary data.</text>
</comment>
<proteinExistence type="predicted"/>
<reference evidence="1 2" key="1">
    <citation type="journal article" date="2016" name="Mol. Biol. Evol.">
        <title>Genome-Wide Survey of Gut Fungi (Harpellales) Reveals the First Horizontally Transferred Ubiquitin Gene from a Mosquito Host.</title>
        <authorList>
            <person name="Wang Y."/>
            <person name="White M.M."/>
            <person name="Kvist S."/>
            <person name="Moncalvo J.M."/>
        </authorList>
    </citation>
    <scope>NUCLEOTIDE SEQUENCE [LARGE SCALE GENOMIC DNA]</scope>
    <source>
        <strain evidence="1 2">ALG-7-W6</strain>
    </source>
</reference>
<dbReference type="OrthoDB" id="3067660at2759"/>